<organism evidence="2 3">
    <name type="scientific">Hyphomonas johnsonii MHS-2</name>
    <dbReference type="NCBI Taxonomy" id="1280950"/>
    <lineage>
        <taxon>Bacteria</taxon>
        <taxon>Pseudomonadati</taxon>
        <taxon>Pseudomonadota</taxon>
        <taxon>Alphaproteobacteria</taxon>
        <taxon>Hyphomonadales</taxon>
        <taxon>Hyphomonadaceae</taxon>
        <taxon>Hyphomonas</taxon>
    </lineage>
</organism>
<dbReference type="STRING" id="1280950.HJO_10079"/>
<evidence type="ECO:0000256" key="1">
    <source>
        <dbReference type="SAM" id="Phobius"/>
    </source>
</evidence>
<dbReference type="PATRIC" id="fig|1280950.3.peg.2015"/>
<sequence length="61" mass="6291">MSKGSLIYNNWLLGGIAALLLIAAAIVATYQGGMAVEMGGLQMTLAPHENGGIQLSMMRAA</sequence>
<keyword evidence="1" id="KW-0472">Membrane</keyword>
<keyword evidence="1" id="KW-0812">Transmembrane</keyword>
<keyword evidence="3" id="KW-1185">Reference proteome</keyword>
<dbReference type="Proteomes" id="UP000025171">
    <property type="component" value="Unassembled WGS sequence"/>
</dbReference>
<accession>A0A059FNX6</accession>
<evidence type="ECO:0000313" key="2">
    <source>
        <dbReference type="EMBL" id="KCZ92375.1"/>
    </source>
</evidence>
<dbReference type="RefSeq" id="WP_035616597.1">
    <property type="nucleotide sequence ID" value="NZ_ARYK01000004.1"/>
</dbReference>
<gene>
    <name evidence="2" type="ORF">HJO_10079</name>
</gene>
<feature type="transmembrane region" description="Helical" evidence="1">
    <location>
        <begin position="12"/>
        <end position="30"/>
    </location>
</feature>
<reference evidence="2 3" key="1">
    <citation type="journal article" date="2014" name="Antonie Van Leeuwenhoek">
        <title>Hyphomonas beringensis sp. nov. and Hyphomonas chukchiensis sp. nov., isolated from surface seawater of the Bering Sea and Chukchi Sea.</title>
        <authorList>
            <person name="Li C."/>
            <person name="Lai Q."/>
            <person name="Li G."/>
            <person name="Dong C."/>
            <person name="Wang J."/>
            <person name="Liao Y."/>
            <person name="Shao Z."/>
        </authorList>
    </citation>
    <scope>NUCLEOTIDE SEQUENCE [LARGE SCALE GENOMIC DNA]</scope>
    <source>
        <strain evidence="2 3">MHS-2</strain>
    </source>
</reference>
<proteinExistence type="predicted"/>
<dbReference type="AlphaFoldDB" id="A0A059FNX6"/>
<evidence type="ECO:0000313" key="3">
    <source>
        <dbReference type="Proteomes" id="UP000025171"/>
    </source>
</evidence>
<comment type="caution">
    <text evidence="2">The sequence shown here is derived from an EMBL/GenBank/DDBJ whole genome shotgun (WGS) entry which is preliminary data.</text>
</comment>
<keyword evidence="1" id="KW-1133">Transmembrane helix</keyword>
<name>A0A059FNX6_9PROT</name>
<protein>
    <submittedName>
        <fullName evidence="2">Uncharacterized protein</fullName>
    </submittedName>
</protein>
<dbReference type="EMBL" id="ARYK01000004">
    <property type="protein sequence ID" value="KCZ92375.1"/>
    <property type="molecule type" value="Genomic_DNA"/>
</dbReference>
<dbReference type="OrthoDB" id="7620516at2"/>